<dbReference type="InterPro" id="IPR029058">
    <property type="entry name" value="AB_hydrolase_fold"/>
</dbReference>
<accession>A0A2G8RWV7</accession>
<dbReference type="AlphaFoldDB" id="A0A2G8RWV7"/>
<evidence type="ECO:0000313" key="3">
    <source>
        <dbReference type="Proteomes" id="UP000230002"/>
    </source>
</evidence>
<dbReference type="EMBL" id="AYKW01000045">
    <property type="protein sequence ID" value="PIL26005.1"/>
    <property type="molecule type" value="Genomic_DNA"/>
</dbReference>
<name>A0A2G8RWV7_9APHY</name>
<evidence type="ECO:0000313" key="2">
    <source>
        <dbReference type="EMBL" id="PIL26005.1"/>
    </source>
</evidence>
<organism evidence="2 3">
    <name type="scientific">Ganoderma sinense ZZ0214-1</name>
    <dbReference type="NCBI Taxonomy" id="1077348"/>
    <lineage>
        <taxon>Eukaryota</taxon>
        <taxon>Fungi</taxon>
        <taxon>Dikarya</taxon>
        <taxon>Basidiomycota</taxon>
        <taxon>Agaricomycotina</taxon>
        <taxon>Agaricomycetes</taxon>
        <taxon>Polyporales</taxon>
        <taxon>Polyporaceae</taxon>
        <taxon>Ganoderma</taxon>
    </lineage>
</organism>
<reference evidence="2 3" key="1">
    <citation type="journal article" date="2015" name="Sci. Rep.">
        <title>Chromosome-level genome map provides insights into diverse defense mechanisms in the medicinal fungus Ganoderma sinense.</title>
        <authorList>
            <person name="Zhu Y."/>
            <person name="Xu J."/>
            <person name="Sun C."/>
            <person name="Zhou S."/>
            <person name="Xu H."/>
            <person name="Nelson D.R."/>
            <person name="Qian J."/>
            <person name="Song J."/>
            <person name="Luo H."/>
            <person name="Xiang L."/>
            <person name="Li Y."/>
            <person name="Xu Z."/>
            <person name="Ji A."/>
            <person name="Wang L."/>
            <person name="Lu S."/>
            <person name="Hayward A."/>
            <person name="Sun W."/>
            <person name="Li X."/>
            <person name="Schwartz D.C."/>
            <person name="Wang Y."/>
            <person name="Chen S."/>
        </authorList>
    </citation>
    <scope>NUCLEOTIDE SEQUENCE [LARGE SCALE GENOMIC DNA]</scope>
    <source>
        <strain evidence="2 3">ZZ0214-1</strain>
    </source>
</reference>
<dbReference type="Proteomes" id="UP000230002">
    <property type="component" value="Unassembled WGS sequence"/>
</dbReference>
<evidence type="ECO:0000259" key="1">
    <source>
        <dbReference type="Pfam" id="PF12697"/>
    </source>
</evidence>
<sequence>MLETTNFTLPGVNDHPKFACSFVRWRPLQGENGPAAPDLDSAPSKAPRLRLSLVFFHCNGTHKETWFPAVEHLFEALHASPGLGFTVIEAWAIDSPQHGHAARLNDGVLLELPDGLDMDQWNAPINTLLRSGLIAGHRIVGIGHSAGSVSLITMTLGHALDRLPFSSMIVIEPPMMPPKLLKHAQEKRLPMLRAIELAKTRQDVWSSREEAREWFGRQFPWRRWDKRVFDLFIEHALLDLPTATYPDHHGVTLACTRVQDSAAYTKFKIGFAALDRLTELCAALPVHCIFGDTIDMVPEALHKVIVDEKAGRRMKSVRNVTGAGHLTVQDNPRGVALEIRDILMGDYGSEAGATTCKL</sequence>
<dbReference type="OrthoDB" id="94039at2759"/>
<keyword evidence="3" id="KW-1185">Reference proteome</keyword>
<feature type="domain" description="AB hydrolase-1" evidence="1">
    <location>
        <begin position="53"/>
        <end position="336"/>
    </location>
</feature>
<dbReference type="Gene3D" id="3.40.50.1820">
    <property type="entry name" value="alpha/beta hydrolase"/>
    <property type="match status" value="1"/>
</dbReference>
<proteinExistence type="predicted"/>
<dbReference type="Pfam" id="PF12697">
    <property type="entry name" value="Abhydrolase_6"/>
    <property type="match status" value="1"/>
</dbReference>
<comment type="caution">
    <text evidence="2">The sequence shown here is derived from an EMBL/GenBank/DDBJ whole genome shotgun (WGS) entry which is preliminary data.</text>
</comment>
<gene>
    <name evidence="2" type="ORF">GSI_11759</name>
</gene>
<dbReference type="InterPro" id="IPR000073">
    <property type="entry name" value="AB_hydrolase_1"/>
</dbReference>
<protein>
    <recommendedName>
        <fullName evidence="1">AB hydrolase-1 domain-containing protein</fullName>
    </recommendedName>
</protein>
<dbReference type="SUPFAM" id="SSF53474">
    <property type="entry name" value="alpha/beta-Hydrolases"/>
    <property type="match status" value="1"/>
</dbReference>